<evidence type="ECO:0000256" key="3">
    <source>
        <dbReference type="ARBA" id="ARBA00023242"/>
    </source>
</evidence>
<keyword evidence="6" id="KW-1185">Reference proteome</keyword>
<reference evidence="5" key="1">
    <citation type="submission" date="2023-11" db="EMBL/GenBank/DDBJ databases">
        <authorList>
            <person name="Alioto T."/>
            <person name="Alioto T."/>
            <person name="Gomez Garrido J."/>
        </authorList>
    </citation>
    <scope>NUCLEOTIDE SEQUENCE</scope>
</reference>
<gene>
    <name evidence="5" type="ORF">LECACI_7A001062</name>
</gene>
<evidence type="ECO:0000313" key="6">
    <source>
        <dbReference type="Proteomes" id="UP001296104"/>
    </source>
</evidence>
<dbReference type="EMBL" id="CAVMBE010000004">
    <property type="protein sequence ID" value="CAK3813408.1"/>
    <property type="molecule type" value="Genomic_DNA"/>
</dbReference>
<evidence type="ECO:0000256" key="2">
    <source>
        <dbReference type="ARBA" id="ARBA00023163"/>
    </source>
</evidence>
<dbReference type="InterPro" id="IPR015943">
    <property type="entry name" value="WD40/YVTN_repeat-like_dom_sf"/>
</dbReference>
<sequence>MATLRSSTRATPRRKYTDDPFEGIDALLSDSESSSGSETQVEGEQDDDGDDEVGDSSDDIGEIIPNESDDGDSNVGDDLDADTAIVDAGGISSSKRVRRRRKPGLSRLIPPEVVADVELVYTRGLPDSLRPAWKKETQRMYSHGPTKEDYGPVYKAYERWENDHGLPSRNPKHGAGGFAYSDAYEKEIKNSDEDWKWYAEGGGREAFSQRQYYVSLSAQDADDYLPVDGSGERCFVMGAPGRYKFHTLKPRQCVALADSESEAQAEQSTVRNGFVLNLGARVKFLDWVPNQSGEKQYLAVATMPLDHRAPAFMPQPSQKSSILLYQLDKTFSNSIDHQFPPRLVRALCIDFGDIKALKWCPVPSNISTGLGLLAFISGDGALRIIDVERLDDTTVVPSHSFLPQFAFQAKPPDTVCTSLTWINSGRIAAGCANGFVAVWDIAAVMKAPPATNARPTVYTCISSTYITDVTSCWPSYPNLLITSSMDGYLSLTDLSKPFPSSPANTARTDQFRVSQPPHSVWHDFGHLALLRDENTMVKAHSSRRLFDPFTTNKIPSSNMALAASPCHPFVLFGGTNGDVVSCNPLQRLIGGAKVNVTQQTWIQHEWRRPSGEEREAAQNDPAATEDGIRKQAIGRCGLARIVDGWNLTVYNHSNFYGPAANKGNLNGVVFEKETAATALAWNPNVHVGGWAAAGFGDGLLRIEDLGV</sequence>
<comment type="subcellular location">
    <subcellularLocation>
        <location evidence="1">Nucleus</location>
    </subcellularLocation>
</comment>
<dbReference type="SUPFAM" id="SSF50978">
    <property type="entry name" value="WD40 repeat-like"/>
    <property type="match status" value="1"/>
</dbReference>
<feature type="region of interest" description="Disordered" evidence="4">
    <location>
        <begin position="607"/>
        <end position="626"/>
    </location>
</feature>
<comment type="caution">
    <text evidence="5">The sequence shown here is derived from an EMBL/GenBank/DDBJ whole genome shotgun (WGS) entry which is preliminary data.</text>
</comment>
<dbReference type="InterPro" id="IPR036322">
    <property type="entry name" value="WD40_repeat_dom_sf"/>
</dbReference>
<evidence type="ECO:0000313" key="5">
    <source>
        <dbReference type="EMBL" id="CAK3813408.1"/>
    </source>
</evidence>
<dbReference type="InterPro" id="IPR052416">
    <property type="entry name" value="GTF3C_component"/>
</dbReference>
<dbReference type="GO" id="GO:0006383">
    <property type="term" value="P:transcription by RNA polymerase III"/>
    <property type="evidence" value="ECO:0007669"/>
    <property type="project" value="TreeGrafter"/>
</dbReference>
<evidence type="ECO:0000256" key="4">
    <source>
        <dbReference type="SAM" id="MobiDB-lite"/>
    </source>
</evidence>
<keyword evidence="3" id="KW-0539">Nucleus</keyword>
<feature type="compositionally biased region" description="Low complexity" evidence="4">
    <location>
        <begin position="29"/>
        <end position="40"/>
    </location>
</feature>
<protein>
    <submittedName>
        <fullName evidence="5">Transcription factor tau subunit sfc6</fullName>
    </submittedName>
</protein>
<accession>A0AAI8YS99</accession>
<feature type="region of interest" description="Disordered" evidence="4">
    <location>
        <begin position="1"/>
        <end position="87"/>
    </location>
</feature>
<name>A0AAI8YS99_9PEZI</name>
<dbReference type="GO" id="GO:0000127">
    <property type="term" value="C:transcription factor TFIIIC complex"/>
    <property type="evidence" value="ECO:0007669"/>
    <property type="project" value="TreeGrafter"/>
</dbReference>
<dbReference type="AlphaFoldDB" id="A0AAI8YS99"/>
<keyword evidence="2" id="KW-0804">Transcription</keyword>
<feature type="compositionally biased region" description="Acidic residues" evidence="4">
    <location>
        <begin position="41"/>
        <end position="81"/>
    </location>
</feature>
<feature type="compositionally biased region" description="Polar residues" evidence="4">
    <location>
        <begin position="1"/>
        <end position="10"/>
    </location>
</feature>
<dbReference type="PANTHER" id="PTHR15052">
    <property type="entry name" value="RNA POLYMERASE III TRANSCRIPTION INITIATION FACTOR COMPLEX SUBUNIT"/>
    <property type="match status" value="1"/>
</dbReference>
<feature type="compositionally biased region" description="Basic and acidic residues" evidence="4">
    <location>
        <begin position="607"/>
        <end position="617"/>
    </location>
</feature>
<dbReference type="Gene3D" id="2.130.10.10">
    <property type="entry name" value="YVTN repeat-like/Quinoprotein amine dehydrogenase"/>
    <property type="match status" value="1"/>
</dbReference>
<dbReference type="Proteomes" id="UP001296104">
    <property type="component" value="Unassembled WGS sequence"/>
</dbReference>
<dbReference type="GO" id="GO:0005634">
    <property type="term" value="C:nucleus"/>
    <property type="evidence" value="ECO:0007669"/>
    <property type="project" value="UniProtKB-SubCell"/>
</dbReference>
<proteinExistence type="predicted"/>
<evidence type="ECO:0000256" key="1">
    <source>
        <dbReference type="ARBA" id="ARBA00004123"/>
    </source>
</evidence>
<organism evidence="5 6">
    <name type="scientific">Lecanosticta acicola</name>
    <dbReference type="NCBI Taxonomy" id="111012"/>
    <lineage>
        <taxon>Eukaryota</taxon>
        <taxon>Fungi</taxon>
        <taxon>Dikarya</taxon>
        <taxon>Ascomycota</taxon>
        <taxon>Pezizomycotina</taxon>
        <taxon>Dothideomycetes</taxon>
        <taxon>Dothideomycetidae</taxon>
        <taxon>Mycosphaerellales</taxon>
        <taxon>Mycosphaerellaceae</taxon>
        <taxon>Lecanosticta</taxon>
    </lineage>
</organism>
<dbReference type="PANTHER" id="PTHR15052:SF2">
    <property type="entry name" value="GENERAL TRANSCRIPTION FACTOR 3C POLYPEPTIDE 2"/>
    <property type="match status" value="1"/>
</dbReference>